<name>A0AA39GRV2_SARSR</name>
<dbReference type="AlphaFoldDB" id="A0AA39GRV2"/>
<dbReference type="PANTHER" id="PTHR10655">
    <property type="entry name" value="LYSOPHOSPHOLIPASE-RELATED"/>
    <property type="match status" value="1"/>
</dbReference>
<dbReference type="InterPro" id="IPR003140">
    <property type="entry name" value="PLipase/COase/thioEstase"/>
</dbReference>
<dbReference type="GO" id="GO:0008474">
    <property type="term" value="F:palmitoyl-(protein) hydrolase activity"/>
    <property type="evidence" value="ECO:0007669"/>
    <property type="project" value="TreeGrafter"/>
</dbReference>
<reference evidence="3" key="1">
    <citation type="submission" date="2022-10" db="EMBL/GenBank/DDBJ databases">
        <title>Determination and structural analysis of whole genome sequence of Sarocladium strictum F4-1.</title>
        <authorList>
            <person name="Hu L."/>
            <person name="Jiang Y."/>
        </authorList>
    </citation>
    <scope>NUCLEOTIDE SEQUENCE</scope>
    <source>
        <strain evidence="3">F4-1</strain>
    </source>
</reference>
<keyword evidence="4" id="KW-1185">Reference proteome</keyword>
<evidence type="ECO:0000259" key="2">
    <source>
        <dbReference type="Pfam" id="PF02230"/>
    </source>
</evidence>
<dbReference type="Pfam" id="PF02230">
    <property type="entry name" value="Abhydrolase_2"/>
    <property type="match status" value="1"/>
</dbReference>
<accession>A0AA39GRV2</accession>
<protein>
    <recommendedName>
        <fullName evidence="2">Phospholipase/carboxylesterase/thioesterase domain-containing protein</fullName>
    </recommendedName>
</protein>
<evidence type="ECO:0000313" key="3">
    <source>
        <dbReference type="EMBL" id="KAK0392430.1"/>
    </source>
</evidence>
<dbReference type="GO" id="GO:0005737">
    <property type="term" value="C:cytoplasm"/>
    <property type="evidence" value="ECO:0007669"/>
    <property type="project" value="TreeGrafter"/>
</dbReference>
<organism evidence="3 4">
    <name type="scientific">Sarocladium strictum</name>
    <name type="common">Black bundle disease fungus</name>
    <name type="synonym">Acremonium strictum</name>
    <dbReference type="NCBI Taxonomy" id="5046"/>
    <lineage>
        <taxon>Eukaryota</taxon>
        <taxon>Fungi</taxon>
        <taxon>Dikarya</taxon>
        <taxon>Ascomycota</taxon>
        <taxon>Pezizomycotina</taxon>
        <taxon>Sordariomycetes</taxon>
        <taxon>Hypocreomycetidae</taxon>
        <taxon>Hypocreales</taxon>
        <taxon>Sarocladiaceae</taxon>
        <taxon>Sarocladium</taxon>
    </lineage>
</organism>
<comment type="similarity">
    <text evidence="1">Belongs to the AB hydrolase superfamily. AB hydrolase 2 family.</text>
</comment>
<evidence type="ECO:0000313" key="4">
    <source>
        <dbReference type="Proteomes" id="UP001175261"/>
    </source>
</evidence>
<dbReference type="InterPro" id="IPR050565">
    <property type="entry name" value="LYPA1-2/EST-like"/>
</dbReference>
<dbReference type="EMBL" id="JAPDFR010000001">
    <property type="protein sequence ID" value="KAK0392430.1"/>
    <property type="molecule type" value="Genomic_DNA"/>
</dbReference>
<gene>
    <name evidence="3" type="ORF">NLU13_1925</name>
</gene>
<dbReference type="Proteomes" id="UP001175261">
    <property type="component" value="Unassembled WGS sequence"/>
</dbReference>
<sequence>MPPRIPTEADFSDLSKTLPHTLHFPSPREATTSIMILFHGLGDSEGPFHNFARSISLPGVLAISVRGTSPLPPSLLPESAVDGKGHFHWGDDINMNPATGELDDDPGFEKASELVMNRLVKKVLIEACGWEWTDVLLFGFGQGGSLALGIAARLAAGERVTDITGGAERESARRCKGVLSIGGPLPQSMVSTVSGRQKSSTSVLVCQFEPEQVEAAKREFADVRVVNWKRRDVAMPRDREEVLPLMRFFADRLNSGWS</sequence>
<feature type="domain" description="Phospholipase/carboxylesterase/thioesterase" evidence="2">
    <location>
        <begin position="26"/>
        <end position="150"/>
    </location>
</feature>
<dbReference type="InterPro" id="IPR029058">
    <property type="entry name" value="AB_hydrolase_fold"/>
</dbReference>
<evidence type="ECO:0000256" key="1">
    <source>
        <dbReference type="ARBA" id="ARBA00006499"/>
    </source>
</evidence>
<dbReference type="SUPFAM" id="SSF53474">
    <property type="entry name" value="alpha/beta-Hydrolases"/>
    <property type="match status" value="1"/>
</dbReference>
<proteinExistence type="inferred from homology"/>
<comment type="caution">
    <text evidence="3">The sequence shown here is derived from an EMBL/GenBank/DDBJ whole genome shotgun (WGS) entry which is preliminary data.</text>
</comment>
<dbReference type="Gene3D" id="3.40.50.1820">
    <property type="entry name" value="alpha/beta hydrolase"/>
    <property type="match status" value="1"/>
</dbReference>
<dbReference type="PANTHER" id="PTHR10655:SF67">
    <property type="entry name" value="PHOSPHOLIPASE_CARBOXYLESTERASE SUPERFAMILY (AFU_ORTHOLOGUE AFUA_5G09340)"/>
    <property type="match status" value="1"/>
</dbReference>
<dbReference type="GO" id="GO:0052689">
    <property type="term" value="F:carboxylic ester hydrolase activity"/>
    <property type="evidence" value="ECO:0007669"/>
    <property type="project" value="TreeGrafter"/>
</dbReference>